<dbReference type="PANTHER" id="PTHR12616:SF1">
    <property type="entry name" value="VACUOLAR PROTEIN SORTING-ASSOCIATED PROTEIN 41 HOMOLOG"/>
    <property type="match status" value="1"/>
</dbReference>
<evidence type="ECO:0000256" key="4">
    <source>
        <dbReference type="ARBA" id="ARBA00023228"/>
    </source>
</evidence>
<dbReference type="Gene3D" id="1.25.40.10">
    <property type="entry name" value="Tetratricopeptide repeat domain"/>
    <property type="match status" value="1"/>
</dbReference>
<evidence type="ECO:0000256" key="2">
    <source>
        <dbReference type="ARBA" id="ARBA00022448"/>
    </source>
</evidence>
<keyword evidence="3" id="KW-0653">Protein transport</keyword>
<dbReference type="GO" id="GO:0034058">
    <property type="term" value="P:endosomal vesicle fusion"/>
    <property type="evidence" value="ECO:0007669"/>
    <property type="project" value="TreeGrafter"/>
</dbReference>
<evidence type="ECO:0000256" key="1">
    <source>
        <dbReference type="ARBA" id="ARBA00004371"/>
    </source>
</evidence>
<dbReference type="GO" id="GO:0005764">
    <property type="term" value="C:lysosome"/>
    <property type="evidence" value="ECO:0007669"/>
    <property type="project" value="UniProtKB-SubCell"/>
</dbReference>
<dbReference type="AlphaFoldDB" id="A0AA38LZQ7"/>
<dbReference type="InterPro" id="IPR015943">
    <property type="entry name" value="WD40/YVTN_repeat-like_dom_sf"/>
</dbReference>
<keyword evidence="8" id="KW-1185">Reference proteome</keyword>
<name>A0AA38LZQ7_9CUCU</name>
<dbReference type="PANTHER" id="PTHR12616">
    <property type="entry name" value="VACUOLAR PROTEIN SORTING VPS41"/>
    <property type="match status" value="1"/>
</dbReference>
<comment type="caution">
    <text evidence="7">The sequence shown here is derived from an EMBL/GenBank/DDBJ whole genome shotgun (WGS) entry which is preliminary data.</text>
</comment>
<evidence type="ECO:0000313" key="8">
    <source>
        <dbReference type="Proteomes" id="UP001168821"/>
    </source>
</evidence>
<feature type="non-terminal residue" evidence="7">
    <location>
        <position position="587"/>
    </location>
</feature>
<dbReference type="InterPro" id="IPR000547">
    <property type="entry name" value="Clathrin_H-chain/VPS_repeat"/>
</dbReference>
<evidence type="ECO:0000256" key="5">
    <source>
        <dbReference type="PROSITE-ProRule" id="PRU01006"/>
    </source>
</evidence>
<dbReference type="InterPro" id="IPR011990">
    <property type="entry name" value="TPR-like_helical_dom_sf"/>
</dbReference>
<evidence type="ECO:0000256" key="3">
    <source>
        <dbReference type="ARBA" id="ARBA00022927"/>
    </source>
</evidence>
<dbReference type="Pfam" id="PF23411">
    <property type="entry name" value="Beta-prop_Vps41"/>
    <property type="match status" value="1"/>
</dbReference>
<keyword evidence="2" id="KW-0813">Transport</keyword>
<comment type="subcellular location">
    <subcellularLocation>
        <location evidence="1">Lysosome</location>
    </subcellularLocation>
</comment>
<dbReference type="SMART" id="SM00299">
    <property type="entry name" value="CLH"/>
    <property type="match status" value="1"/>
</dbReference>
<accession>A0AA38LZQ7</accession>
<protein>
    <recommendedName>
        <fullName evidence="6">Vps41 beta-propeller domain-containing protein</fullName>
    </recommendedName>
</protein>
<feature type="repeat" description="CHCR" evidence="5">
    <location>
        <begin position="278"/>
        <end position="441"/>
    </location>
</feature>
<dbReference type="InterPro" id="IPR057780">
    <property type="entry name" value="Beta-prop_Vps41"/>
</dbReference>
<dbReference type="GO" id="GO:0030897">
    <property type="term" value="C:HOPS complex"/>
    <property type="evidence" value="ECO:0007669"/>
    <property type="project" value="TreeGrafter"/>
</dbReference>
<sequence length="587" mass="66681">RSATALAAHEKIIAIGTTEGAVLIIDFKGNIIDSFSCHTKKVNYLCFDDSGDFIASAGGDEIVLNQLRLTKDLNKATVLSNYEVNVFAIVWNSTYLVWANPTLVSIGLEYLAKLFQERKYAKAADLCPRIFCDDPLLWATWVHRFIEVDALPNIAGLIPTRTPKLTEDIYNLVLQNLLLCQNYQLLEELIEGWPSDIYDVPKLISIIYEEQLKKSSADCLSSSVAKLYEYNQQYQEALQVYIKLGSNESFRLLNAYNFSLSIQKSLLPLMRLDRQQTVAYFLRNITTISIDDIVENLTENKELLLFFLDKLFTFDNALGRDYHQLQVDLYASYDPSKLLPFLEDSRYYNLEEVCFGLSCFSLSVELNLLLKAYETCKRHSLVPEMVYLLGKIGDNKSALRLILDTIGDISKATEFAKEQNDEDLWEELVSYSLKRPEYIKFLLTNARKHIDVISLVERIPSGLVVPGLLKSLAHVLDDYHSQVGLMEACERALTADRFRLFEQLYCASSRGFFFDELNGSLHVFLCGHAYHSSCVEGQNTLQVNLIILLVCLAHNALLLTRAGEFRPSKLLEVQVKITHVTVTAQTT</sequence>
<dbReference type="EMBL" id="JALNTZ010001310">
    <property type="protein sequence ID" value="KAJ3626887.1"/>
    <property type="molecule type" value="Genomic_DNA"/>
</dbReference>
<feature type="domain" description="Vps41 beta-propeller" evidence="6">
    <location>
        <begin position="3"/>
        <end position="61"/>
    </location>
</feature>
<dbReference type="Pfam" id="PF23556">
    <property type="entry name" value="TPR_Vps41"/>
    <property type="match status" value="2"/>
</dbReference>
<dbReference type="InterPro" id="IPR036322">
    <property type="entry name" value="WD40_repeat_dom_sf"/>
</dbReference>
<dbReference type="GO" id="GO:0005770">
    <property type="term" value="C:late endosome"/>
    <property type="evidence" value="ECO:0007669"/>
    <property type="project" value="TreeGrafter"/>
</dbReference>
<dbReference type="InterPro" id="IPR045111">
    <property type="entry name" value="Vps41/Vps8"/>
</dbReference>
<gene>
    <name evidence="7" type="ORF">Zmor_004200</name>
</gene>
<organism evidence="7 8">
    <name type="scientific">Zophobas morio</name>
    <dbReference type="NCBI Taxonomy" id="2755281"/>
    <lineage>
        <taxon>Eukaryota</taxon>
        <taxon>Metazoa</taxon>
        <taxon>Ecdysozoa</taxon>
        <taxon>Arthropoda</taxon>
        <taxon>Hexapoda</taxon>
        <taxon>Insecta</taxon>
        <taxon>Pterygota</taxon>
        <taxon>Neoptera</taxon>
        <taxon>Endopterygota</taxon>
        <taxon>Coleoptera</taxon>
        <taxon>Polyphaga</taxon>
        <taxon>Cucujiformia</taxon>
        <taxon>Tenebrionidae</taxon>
        <taxon>Zophobas</taxon>
    </lineage>
</organism>
<dbReference type="Proteomes" id="UP001168821">
    <property type="component" value="Unassembled WGS sequence"/>
</dbReference>
<reference evidence="7" key="1">
    <citation type="journal article" date="2023" name="G3 (Bethesda)">
        <title>Whole genome assemblies of Zophobas morio and Tenebrio molitor.</title>
        <authorList>
            <person name="Kaur S."/>
            <person name="Stinson S.A."/>
            <person name="diCenzo G.C."/>
        </authorList>
    </citation>
    <scope>NUCLEOTIDE SEQUENCE</scope>
    <source>
        <strain evidence="7">QUZm001</strain>
    </source>
</reference>
<evidence type="ECO:0000259" key="6">
    <source>
        <dbReference type="Pfam" id="PF23411"/>
    </source>
</evidence>
<dbReference type="SUPFAM" id="SSF50978">
    <property type="entry name" value="WD40 repeat-like"/>
    <property type="match status" value="1"/>
</dbReference>
<dbReference type="GO" id="GO:0006623">
    <property type="term" value="P:protein targeting to vacuole"/>
    <property type="evidence" value="ECO:0007669"/>
    <property type="project" value="InterPro"/>
</dbReference>
<proteinExistence type="predicted"/>
<dbReference type="PROSITE" id="PS50236">
    <property type="entry name" value="CHCR"/>
    <property type="match status" value="1"/>
</dbReference>
<evidence type="ECO:0000313" key="7">
    <source>
        <dbReference type="EMBL" id="KAJ3626887.1"/>
    </source>
</evidence>
<dbReference type="Gene3D" id="2.130.10.10">
    <property type="entry name" value="YVTN repeat-like/Quinoprotein amine dehydrogenase"/>
    <property type="match status" value="1"/>
</dbReference>
<keyword evidence="4" id="KW-0458">Lysosome</keyword>